<evidence type="ECO:0000256" key="1">
    <source>
        <dbReference type="SAM" id="MobiDB-lite"/>
    </source>
</evidence>
<organism evidence="2 3">
    <name type="scientific">Drosophila navojoa</name>
    <name type="common">Fruit fly</name>
    <dbReference type="NCBI Taxonomy" id="7232"/>
    <lineage>
        <taxon>Eukaryota</taxon>
        <taxon>Metazoa</taxon>
        <taxon>Ecdysozoa</taxon>
        <taxon>Arthropoda</taxon>
        <taxon>Hexapoda</taxon>
        <taxon>Insecta</taxon>
        <taxon>Pterygota</taxon>
        <taxon>Neoptera</taxon>
        <taxon>Endopterygota</taxon>
        <taxon>Diptera</taxon>
        <taxon>Brachycera</taxon>
        <taxon>Muscomorpha</taxon>
        <taxon>Ephydroidea</taxon>
        <taxon>Drosophilidae</taxon>
        <taxon>Drosophila</taxon>
    </lineage>
</organism>
<proteinExistence type="predicted"/>
<protein>
    <submittedName>
        <fullName evidence="2">Uncharacterized protein</fullName>
    </submittedName>
</protein>
<gene>
    <name evidence="2" type="ORF">AWZ03_010887</name>
</gene>
<dbReference type="Proteomes" id="UP000295192">
    <property type="component" value="Unassembled WGS sequence"/>
</dbReference>
<feature type="compositionally biased region" description="Polar residues" evidence="1">
    <location>
        <begin position="34"/>
        <end position="49"/>
    </location>
</feature>
<keyword evidence="3" id="KW-1185">Reference proteome</keyword>
<dbReference type="EMBL" id="LSRL02000207">
    <property type="protein sequence ID" value="TDG42689.1"/>
    <property type="molecule type" value="Genomic_DNA"/>
</dbReference>
<comment type="caution">
    <text evidence="2">The sequence shown here is derived from an EMBL/GenBank/DDBJ whole genome shotgun (WGS) entry which is preliminary data.</text>
</comment>
<feature type="region of interest" description="Disordered" evidence="1">
    <location>
        <begin position="28"/>
        <end position="53"/>
    </location>
</feature>
<reference evidence="2 3" key="1">
    <citation type="journal article" date="2019" name="J. Hered.">
        <title>An Improved Genome Assembly for Drosophila navojoa, the Basal Species in the mojavensis Cluster.</title>
        <authorList>
            <person name="Vanderlinde T."/>
            <person name="Dupim E.G."/>
            <person name="Nazario-Yepiz N.O."/>
            <person name="Carvalho A.B."/>
        </authorList>
    </citation>
    <scope>NUCLEOTIDE SEQUENCE [LARGE SCALE GENOMIC DNA]</scope>
    <source>
        <strain evidence="2">Navoj_Jal97</strain>
        <tissue evidence="2">Whole organism</tissue>
    </source>
</reference>
<name>A0A484B250_DRONA</name>
<evidence type="ECO:0000313" key="2">
    <source>
        <dbReference type="EMBL" id="TDG42689.1"/>
    </source>
</evidence>
<dbReference type="AlphaFoldDB" id="A0A484B250"/>
<accession>A0A484B250</accession>
<evidence type="ECO:0000313" key="3">
    <source>
        <dbReference type="Proteomes" id="UP000295192"/>
    </source>
</evidence>
<sequence length="74" mass="7889">MANPGGRPSRYQSRKTLRCLAAALIRLQPDAPTNADSASNNNKPNKQMKSTSTSTLTLLSLMTTQADAGAHFAK</sequence>